<evidence type="ECO:0000256" key="3">
    <source>
        <dbReference type="SAM" id="Phobius"/>
    </source>
</evidence>
<accession>A0A948T227</accession>
<gene>
    <name evidence="4" type="ORF">H9882_03640</name>
</gene>
<evidence type="ECO:0000313" key="5">
    <source>
        <dbReference type="Proteomes" id="UP000713596"/>
    </source>
</evidence>
<dbReference type="CDD" id="cd05827">
    <property type="entry name" value="Sortase_C"/>
    <property type="match status" value="1"/>
</dbReference>
<feature type="active site" description="Acyl-thioester intermediate" evidence="2">
    <location>
        <position position="223"/>
    </location>
</feature>
<protein>
    <submittedName>
        <fullName evidence="4">Class C sortase</fullName>
    </submittedName>
</protein>
<dbReference type="NCBIfam" id="NF033745">
    <property type="entry name" value="class_C_sortase"/>
    <property type="match status" value="1"/>
</dbReference>
<dbReference type="GO" id="GO:0016787">
    <property type="term" value="F:hydrolase activity"/>
    <property type="evidence" value="ECO:0007669"/>
    <property type="project" value="UniProtKB-KW"/>
</dbReference>
<name>A0A948T227_9FIRM</name>
<dbReference type="Pfam" id="PF04203">
    <property type="entry name" value="Sortase"/>
    <property type="match status" value="1"/>
</dbReference>
<reference evidence="4" key="1">
    <citation type="journal article" date="2021" name="PeerJ">
        <title>Extensive microbial diversity within the chicken gut microbiome revealed by metagenomics and culture.</title>
        <authorList>
            <person name="Gilroy R."/>
            <person name="Ravi A."/>
            <person name="Getino M."/>
            <person name="Pursley I."/>
            <person name="Horton D.L."/>
            <person name="Alikhan N.F."/>
            <person name="Baker D."/>
            <person name="Gharbi K."/>
            <person name="Hall N."/>
            <person name="Watson M."/>
            <person name="Adriaenssens E.M."/>
            <person name="Foster-Nyarko E."/>
            <person name="Jarju S."/>
            <person name="Secka A."/>
            <person name="Antonio M."/>
            <person name="Oren A."/>
            <person name="Chaudhuri R.R."/>
            <person name="La Ragione R."/>
            <person name="Hildebrand F."/>
            <person name="Pallen M.J."/>
        </authorList>
    </citation>
    <scope>NUCLEOTIDE SEQUENCE</scope>
    <source>
        <strain evidence="4">B5_2728</strain>
    </source>
</reference>
<organism evidence="4 5">
    <name type="scientific">Candidatus Allofournierella pullistercoris</name>
    <dbReference type="NCBI Taxonomy" id="2838597"/>
    <lineage>
        <taxon>Bacteria</taxon>
        <taxon>Bacillati</taxon>
        <taxon>Bacillota</taxon>
        <taxon>Clostridia</taxon>
        <taxon>Eubacteriales</taxon>
        <taxon>Oscillospiraceae</taxon>
        <taxon>Allofournierella</taxon>
    </lineage>
</organism>
<feature type="transmembrane region" description="Helical" evidence="3">
    <location>
        <begin position="263"/>
        <end position="284"/>
    </location>
</feature>
<feature type="transmembrane region" description="Helical" evidence="3">
    <location>
        <begin position="12"/>
        <end position="34"/>
    </location>
</feature>
<keyword evidence="3" id="KW-1133">Transmembrane helix</keyword>
<dbReference type="SUPFAM" id="SSF63817">
    <property type="entry name" value="Sortase"/>
    <property type="match status" value="1"/>
</dbReference>
<evidence type="ECO:0000256" key="2">
    <source>
        <dbReference type="PIRSR" id="PIRSR605754-1"/>
    </source>
</evidence>
<dbReference type="InterPro" id="IPR023365">
    <property type="entry name" value="Sortase_dom-sf"/>
</dbReference>
<dbReference type="AlphaFoldDB" id="A0A948T227"/>
<evidence type="ECO:0000256" key="1">
    <source>
        <dbReference type="ARBA" id="ARBA00022801"/>
    </source>
</evidence>
<proteinExistence type="predicted"/>
<dbReference type="InterPro" id="IPR042002">
    <property type="entry name" value="Sortase_C"/>
</dbReference>
<sequence>MSQERNDSVKGKLVPIIIALLLVAGLSMTLYPLASNLYYEHQQEKLTDEYDQLVEQQLPESDRIQQLQACYDYNTTLIKGGVLLTDPFEEAQLDPTAMPYAGLLNPQGDGSMGYLTIPAIDVNLVIYHGVEEDILQKGVGHLQGSSLPVGGVGTHSVLSAHTGLGDKKLFTDLNQLVEGDLFYIHVLGQELAYQVDQIRVVLPNELDDLRINAEQDYVTLVTCTPYGINSHRLLVRGTRVENNAIAEQTVAQPQRGSTWRQQYLKALSLGAGILGVGALAVFAVKAIRKGHKEV</sequence>
<dbReference type="Gene3D" id="2.40.260.10">
    <property type="entry name" value="Sortase"/>
    <property type="match status" value="1"/>
</dbReference>
<comment type="caution">
    <text evidence="4">The sequence shown here is derived from an EMBL/GenBank/DDBJ whole genome shotgun (WGS) entry which is preliminary data.</text>
</comment>
<reference evidence="4" key="2">
    <citation type="submission" date="2021-04" db="EMBL/GenBank/DDBJ databases">
        <authorList>
            <person name="Gilroy R."/>
        </authorList>
    </citation>
    <scope>NUCLEOTIDE SEQUENCE</scope>
    <source>
        <strain evidence="4">B5_2728</strain>
    </source>
</reference>
<keyword evidence="1" id="KW-0378">Hydrolase</keyword>
<dbReference type="EMBL" id="JAHLFP010000027">
    <property type="protein sequence ID" value="MBU3805968.1"/>
    <property type="molecule type" value="Genomic_DNA"/>
</dbReference>
<feature type="active site" description="Proton donor/acceptor" evidence="2">
    <location>
        <position position="161"/>
    </location>
</feature>
<dbReference type="InterPro" id="IPR005754">
    <property type="entry name" value="Sortase"/>
</dbReference>
<keyword evidence="3" id="KW-0812">Transmembrane</keyword>
<dbReference type="Proteomes" id="UP000713596">
    <property type="component" value="Unassembled WGS sequence"/>
</dbReference>
<keyword evidence="3" id="KW-0472">Membrane</keyword>
<evidence type="ECO:0000313" key="4">
    <source>
        <dbReference type="EMBL" id="MBU3805968.1"/>
    </source>
</evidence>
<dbReference type="NCBIfam" id="TIGR01076">
    <property type="entry name" value="sortase_fam"/>
    <property type="match status" value="1"/>
</dbReference>